<evidence type="ECO:0000313" key="2">
    <source>
        <dbReference type="EMBL" id="HEC79362.1"/>
    </source>
</evidence>
<dbReference type="AlphaFoldDB" id="A0A9C9K0R3"/>
<name>A0A9C9K0R3_UNCW3</name>
<keyword evidence="2" id="KW-0238">DNA-binding</keyword>
<dbReference type="CDD" id="cd11378">
    <property type="entry name" value="DUF296"/>
    <property type="match status" value="1"/>
</dbReference>
<proteinExistence type="predicted"/>
<gene>
    <name evidence="2" type="ORF">ENI34_09550</name>
</gene>
<dbReference type="PROSITE" id="PS51742">
    <property type="entry name" value="PPC"/>
    <property type="match status" value="1"/>
</dbReference>
<dbReference type="InterPro" id="IPR025707">
    <property type="entry name" value="DNA_bp_PD1"/>
</dbReference>
<dbReference type="PANTHER" id="PTHR34988">
    <property type="entry name" value="PROTEIN, PUTATIVE-RELATED"/>
    <property type="match status" value="1"/>
</dbReference>
<dbReference type="Gene3D" id="3.30.1330.80">
    <property type="entry name" value="Hypothetical protein, similar to alpha- acetolactate decarboxylase, domain 2"/>
    <property type="match status" value="1"/>
</dbReference>
<dbReference type="PIRSF" id="PIRSF016702">
    <property type="entry name" value="DNA_bp_PD1"/>
    <property type="match status" value="1"/>
</dbReference>
<reference evidence="2" key="1">
    <citation type="journal article" date="2020" name="mSystems">
        <title>Genome- and Community-Level Interaction Insights into Carbon Utilization and Element Cycling Functions of Hydrothermarchaeota in Hydrothermal Sediment.</title>
        <authorList>
            <person name="Zhou Z."/>
            <person name="Liu Y."/>
            <person name="Xu W."/>
            <person name="Pan J."/>
            <person name="Luo Z.H."/>
            <person name="Li M."/>
        </authorList>
    </citation>
    <scope>NUCLEOTIDE SEQUENCE</scope>
    <source>
        <strain evidence="2">HyVt-388</strain>
    </source>
</reference>
<dbReference type="EMBL" id="DRIG01000096">
    <property type="protein sequence ID" value="HEC79362.1"/>
    <property type="molecule type" value="Genomic_DNA"/>
</dbReference>
<dbReference type="PANTHER" id="PTHR34988:SF1">
    <property type="entry name" value="DNA-BINDING PROTEIN"/>
    <property type="match status" value="1"/>
</dbReference>
<feature type="domain" description="PPC" evidence="1">
    <location>
        <begin position="4"/>
        <end position="139"/>
    </location>
</feature>
<organism evidence="2 3">
    <name type="scientific">candidate division WOR-3 bacterium</name>
    <dbReference type="NCBI Taxonomy" id="2052148"/>
    <lineage>
        <taxon>Bacteria</taxon>
        <taxon>Bacteria division WOR-3</taxon>
    </lineage>
</organism>
<evidence type="ECO:0000259" key="1">
    <source>
        <dbReference type="PROSITE" id="PS51742"/>
    </source>
</evidence>
<comment type="caution">
    <text evidence="2">The sequence shown here is derived from an EMBL/GenBank/DDBJ whole genome shotgun (WGS) entry which is preliminary data.</text>
</comment>
<dbReference type="InterPro" id="IPR005175">
    <property type="entry name" value="PPC_dom"/>
</dbReference>
<dbReference type="Pfam" id="PF03479">
    <property type="entry name" value="PCC"/>
    <property type="match status" value="1"/>
</dbReference>
<dbReference type="Proteomes" id="UP000885826">
    <property type="component" value="Unassembled WGS sequence"/>
</dbReference>
<dbReference type="SUPFAM" id="SSF117856">
    <property type="entry name" value="AF0104/ALDC/Ptd012-like"/>
    <property type="match status" value="1"/>
</dbReference>
<sequence>MTAKKYQHYYVVRLEKNEEIISSLNKIAEEKKISGAFFFGLGVGKKLVLGYFDARKKSYIKKLFEGEYEFVSLSGNISRFSKETVIHAHAAITDKNFNAFGGHLFHGVVPATLELIILPTGERLNRKKDRKTGLNLLDL</sequence>
<evidence type="ECO:0000313" key="3">
    <source>
        <dbReference type="Proteomes" id="UP000885826"/>
    </source>
</evidence>
<accession>A0A9C9K0R3</accession>
<protein>
    <submittedName>
        <fullName evidence="2">DNA-binding protein</fullName>
    </submittedName>
</protein>
<dbReference type="GO" id="GO:0003677">
    <property type="term" value="F:DNA binding"/>
    <property type="evidence" value="ECO:0007669"/>
    <property type="project" value="UniProtKB-KW"/>
</dbReference>